<name>A0A645FH46_9ZZZZ</name>
<organism evidence="2">
    <name type="scientific">bioreactor metagenome</name>
    <dbReference type="NCBI Taxonomy" id="1076179"/>
    <lineage>
        <taxon>unclassified sequences</taxon>
        <taxon>metagenomes</taxon>
        <taxon>ecological metagenomes</taxon>
    </lineage>
</organism>
<dbReference type="AlphaFoldDB" id="A0A645FH46"/>
<accession>A0A645FH46</accession>
<protein>
    <submittedName>
        <fullName evidence="2">Uncharacterized protein</fullName>
    </submittedName>
</protein>
<evidence type="ECO:0000256" key="1">
    <source>
        <dbReference type="SAM" id="MobiDB-lite"/>
    </source>
</evidence>
<reference evidence="2" key="1">
    <citation type="submission" date="2019-08" db="EMBL/GenBank/DDBJ databases">
        <authorList>
            <person name="Kucharzyk K."/>
            <person name="Murdoch R.W."/>
            <person name="Higgins S."/>
            <person name="Loffler F."/>
        </authorList>
    </citation>
    <scope>NUCLEOTIDE SEQUENCE</scope>
</reference>
<dbReference type="EMBL" id="VSSQ01059063">
    <property type="protein sequence ID" value="MPN12669.1"/>
    <property type="molecule type" value="Genomic_DNA"/>
</dbReference>
<comment type="caution">
    <text evidence="2">The sequence shown here is derived from an EMBL/GenBank/DDBJ whole genome shotgun (WGS) entry which is preliminary data.</text>
</comment>
<feature type="region of interest" description="Disordered" evidence="1">
    <location>
        <begin position="1"/>
        <end position="125"/>
    </location>
</feature>
<evidence type="ECO:0000313" key="2">
    <source>
        <dbReference type="EMBL" id="MPN12669.1"/>
    </source>
</evidence>
<sequence length="150" mass="15600">MTRQCRPQRSGRRHRGGPSDPALPDISARRPGSSANGQRPPPPPWAVARPHSCSQGHAGLHRPARKSAPDPSGKHAAGQSKPVHPGCVRPGIPARGATVRFAAQSRNGAPPTRWPAAATGSGPVPETTVPSWPAYEFGELGVVSVRSSVA</sequence>
<proteinExistence type="predicted"/>
<gene>
    <name evidence="2" type="ORF">SDC9_159988</name>
</gene>